<feature type="transmembrane region" description="Helical" evidence="8">
    <location>
        <begin position="393"/>
        <end position="414"/>
    </location>
</feature>
<keyword evidence="5 8" id="KW-1133">Transmembrane helix</keyword>
<protein>
    <recommendedName>
        <fullName evidence="9">NADH:quinone oxidoreductase/Mrp antiporter transmembrane domain-containing protein</fullName>
    </recommendedName>
</protein>
<keyword evidence="4 7" id="KW-0812">Transmembrane</keyword>
<dbReference type="InterPro" id="IPR050586">
    <property type="entry name" value="CPA3_Na-H_Antiporter_D"/>
</dbReference>
<dbReference type="Pfam" id="PF00361">
    <property type="entry name" value="Proton_antipo_M"/>
    <property type="match status" value="1"/>
</dbReference>
<feature type="transmembrane region" description="Helical" evidence="8">
    <location>
        <begin position="99"/>
        <end position="117"/>
    </location>
</feature>
<gene>
    <name evidence="10" type="ORF">GCM10007071_02680</name>
</gene>
<feature type="transmembrane region" description="Helical" evidence="8">
    <location>
        <begin position="545"/>
        <end position="564"/>
    </location>
</feature>
<feature type="transmembrane region" description="Helical" evidence="8">
    <location>
        <begin position="152"/>
        <end position="175"/>
    </location>
</feature>
<evidence type="ECO:0000259" key="9">
    <source>
        <dbReference type="Pfam" id="PF00361"/>
    </source>
</evidence>
<feature type="transmembrane region" description="Helical" evidence="8">
    <location>
        <begin position="6"/>
        <end position="27"/>
    </location>
</feature>
<feature type="transmembrane region" description="Helical" evidence="8">
    <location>
        <begin position="314"/>
        <end position="337"/>
    </location>
</feature>
<keyword evidence="6 8" id="KW-0472">Membrane</keyword>
<dbReference type="Proteomes" id="UP000601597">
    <property type="component" value="Unassembled WGS sequence"/>
</dbReference>
<evidence type="ECO:0000256" key="4">
    <source>
        <dbReference type="ARBA" id="ARBA00022692"/>
    </source>
</evidence>
<feature type="transmembrane region" description="Helical" evidence="8">
    <location>
        <begin position="349"/>
        <end position="373"/>
    </location>
</feature>
<keyword evidence="11" id="KW-1185">Reference proteome</keyword>
<dbReference type="PANTHER" id="PTHR42703:SF1">
    <property type="entry name" value="NA(+)_H(+) ANTIPORTER SUBUNIT D1"/>
    <property type="match status" value="1"/>
</dbReference>
<comment type="similarity">
    <text evidence="2">Belongs to the CPA3 antiporters (TC 2.A.63) subunit D family.</text>
</comment>
<dbReference type="InterPro" id="IPR001750">
    <property type="entry name" value="ND/Mrp_TM"/>
</dbReference>
<feature type="transmembrane region" description="Helical" evidence="8">
    <location>
        <begin position="467"/>
        <end position="488"/>
    </location>
</feature>
<evidence type="ECO:0000256" key="7">
    <source>
        <dbReference type="RuleBase" id="RU000320"/>
    </source>
</evidence>
<feature type="transmembrane region" description="Helical" evidence="8">
    <location>
        <begin position="72"/>
        <end position="92"/>
    </location>
</feature>
<feature type="transmembrane region" description="Helical" evidence="8">
    <location>
        <begin position="229"/>
        <end position="249"/>
    </location>
</feature>
<feature type="transmembrane region" description="Helical" evidence="8">
    <location>
        <begin position="286"/>
        <end position="308"/>
    </location>
</feature>
<evidence type="ECO:0000256" key="3">
    <source>
        <dbReference type="ARBA" id="ARBA00022475"/>
    </source>
</evidence>
<feature type="transmembrane region" description="Helical" evidence="8">
    <location>
        <begin position="261"/>
        <end position="279"/>
    </location>
</feature>
<keyword evidence="3" id="KW-1003">Cell membrane</keyword>
<name>A0ABQ3ANN8_9GAMM</name>
<sequence>MSPEMTFLVLAAVGLPLVWLLLVPVAGRWLRFGLPLLPLPALVLALVPGDWQWALPWLLLDSLWLLDDLRRVFLVLTALLWCSAGLFAIGYLDGKHLKRFVVCWCLTLCGNLGLVIAGDAGSFYSFFALMTFASYGLVVHDGSVEALHAGRVYMVMAVLGEMLLLAGLILAVAVTGSGQLADLPEAIAKADHAHLITGLLLTGFGVKAGLPMLHFWLPLAHPVAPTPASAVLSGAMIKAGLLGWVLTLPLGHEGFRDWGDALVIAGAVASLGGALIGVCQTQTKAVLAYSSISQMGLMLLLVGAALATPERVDLILPVIALYALHHGLAKGALFLSSTVRLPRQRVSRGLFWLLIALPGFALAGLPWTSGALAKLAMKEVLKADKLAMVTAPYLAPLMTAGAVATLLLVLRFLWLQRLKDETGRNPLALTLGWSLATLGSLLLFWWLPWQAEGLVASPRWLPESYQYWPLLWPILVALVIGGLAARLIPRAPRIPPGDALVLLELGGRWLWSWLERPVFRGPRAPASLNRLWRHLPGWSASAEQGLRAGGILALTVLILLMAALL</sequence>
<comment type="subcellular location">
    <subcellularLocation>
        <location evidence="1">Cell membrane</location>
        <topology evidence="1">Multi-pass membrane protein</topology>
    </subcellularLocation>
    <subcellularLocation>
        <location evidence="7">Membrane</location>
        <topology evidence="7">Multi-pass membrane protein</topology>
    </subcellularLocation>
</comment>
<comment type="caution">
    <text evidence="10">The sequence shown here is derived from an EMBL/GenBank/DDBJ whole genome shotgun (WGS) entry which is preliminary data.</text>
</comment>
<feature type="transmembrane region" description="Helical" evidence="8">
    <location>
        <begin position="123"/>
        <end position="140"/>
    </location>
</feature>
<feature type="transmembrane region" description="Helical" evidence="8">
    <location>
        <begin position="426"/>
        <end position="447"/>
    </location>
</feature>
<evidence type="ECO:0000256" key="1">
    <source>
        <dbReference type="ARBA" id="ARBA00004651"/>
    </source>
</evidence>
<evidence type="ECO:0000256" key="5">
    <source>
        <dbReference type="ARBA" id="ARBA00022989"/>
    </source>
</evidence>
<proteinExistence type="inferred from homology"/>
<feature type="transmembrane region" description="Helical" evidence="8">
    <location>
        <begin position="195"/>
        <end position="217"/>
    </location>
</feature>
<feature type="transmembrane region" description="Helical" evidence="8">
    <location>
        <begin position="39"/>
        <end position="60"/>
    </location>
</feature>
<dbReference type="EMBL" id="BMXV01000001">
    <property type="protein sequence ID" value="GGY59751.1"/>
    <property type="molecule type" value="Genomic_DNA"/>
</dbReference>
<evidence type="ECO:0000313" key="11">
    <source>
        <dbReference type="Proteomes" id="UP000601597"/>
    </source>
</evidence>
<organism evidence="10 11">
    <name type="scientific">Marinobacter zhanjiangensis</name>
    <dbReference type="NCBI Taxonomy" id="578215"/>
    <lineage>
        <taxon>Bacteria</taxon>
        <taxon>Pseudomonadati</taxon>
        <taxon>Pseudomonadota</taxon>
        <taxon>Gammaproteobacteria</taxon>
        <taxon>Pseudomonadales</taxon>
        <taxon>Marinobacteraceae</taxon>
        <taxon>Marinobacter</taxon>
    </lineage>
</organism>
<feature type="domain" description="NADH:quinone oxidoreductase/Mrp antiporter transmembrane" evidence="9">
    <location>
        <begin position="119"/>
        <end position="391"/>
    </location>
</feature>
<evidence type="ECO:0000256" key="6">
    <source>
        <dbReference type="ARBA" id="ARBA00023136"/>
    </source>
</evidence>
<dbReference type="PANTHER" id="PTHR42703">
    <property type="entry name" value="NADH DEHYDROGENASE"/>
    <property type="match status" value="1"/>
</dbReference>
<evidence type="ECO:0000256" key="8">
    <source>
        <dbReference type="SAM" id="Phobius"/>
    </source>
</evidence>
<dbReference type="RefSeq" id="WP_189571682.1">
    <property type="nucleotide sequence ID" value="NZ_BMXV01000001.1"/>
</dbReference>
<evidence type="ECO:0000256" key="2">
    <source>
        <dbReference type="ARBA" id="ARBA00005346"/>
    </source>
</evidence>
<accession>A0ABQ3ANN8</accession>
<reference evidence="11" key="1">
    <citation type="journal article" date="2019" name="Int. J. Syst. Evol. Microbiol.">
        <title>The Global Catalogue of Microorganisms (GCM) 10K type strain sequencing project: providing services to taxonomists for standard genome sequencing and annotation.</title>
        <authorList>
            <consortium name="The Broad Institute Genomics Platform"/>
            <consortium name="The Broad Institute Genome Sequencing Center for Infectious Disease"/>
            <person name="Wu L."/>
            <person name="Ma J."/>
        </authorList>
    </citation>
    <scope>NUCLEOTIDE SEQUENCE [LARGE SCALE GENOMIC DNA]</scope>
    <source>
        <strain evidence="11">KCTC 22280</strain>
    </source>
</reference>
<evidence type="ECO:0000313" key="10">
    <source>
        <dbReference type="EMBL" id="GGY59751.1"/>
    </source>
</evidence>